<dbReference type="PRINTS" id="PR00139">
    <property type="entry name" value="ASNGLNASE"/>
</dbReference>
<evidence type="ECO:0000256" key="8">
    <source>
        <dbReference type="PROSITE-ProRule" id="PRU10100"/>
    </source>
</evidence>
<feature type="domain" description="Asparaginase/glutaminase C-terminal" evidence="10">
    <location>
        <begin position="208"/>
        <end position="323"/>
    </location>
</feature>
<dbReference type="PIRSF" id="PIRSF001220">
    <property type="entry name" value="L-ASNase_gatD"/>
    <property type="match status" value="1"/>
</dbReference>
<dbReference type="FunFam" id="3.40.50.1170:FF:000001">
    <property type="entry name" value="L-asparaginase 2"/>
    <property type="match status" value="1"/>
</dbReference>
<evidence type="ECO:0000256" key="6">
    <source>
        <dbReference type="PIRSR" id="PIRSR001220-2"/>
    </source>
</evidence>
<dbReference type="OrthoDB" id="9788068at2"/>
<dbReference type="AlphaFoldDB" id="A0A1G7PCF0"/>
<evidence type="ECO:0000313" key="11">
    <source>
        <dbReference type="EMBL" id="SDF83891.1"/>
    </source>
</evidence>
<proteinExistence type="inferred from homology"/>
<feature type="active site" evidence="8">
    <location>
        <position position="90"/>
    </location>
</feature>
<dbReference type="PANTHER" id="PTHR11707">
    <property type="entry name" value="L-ASPARAGINASE"/>
    <property type="match status" value="1"/>
</dbReference>
<dbReference type="InterPro" id="IPR006034">
    <property type="entry name" value="Asparaginase/glutaminase-like"/>
</dbReference>
<dbReference type="PROSITE" id="PS00917">
    <property type="entry name" value="ASN_GLN_ASE_2"/>
    <property type="match status" value="1"/>
</dbReference>
<dbReference type="InterPro" id="IPR027473">
    <property type="entry name" value="L-asparaginase_C"/>
</dbReference>
<dbReference type="SMART" id="SM00870">
    <property type="entry name" value="Asparaginase"/>
    <property type="match status" value="1"/>
</dbReference>
<evidence type="ECO:0000256" key="5">
    <source>
        <dbReference type="PIRSR" id="PIRSR001220-1"/>
    </source>
</evidence>
<dbReference type="PROSITE" id="PS51732">
    <property type="entry name" value="ASN_GLN_ASE_3"/>
    <property type="match status" value="1"/>
</dbReference>
<dbReference type="RefSeq" id="WP_093692075.1">
    <property type="nucleotide sequence ID" value="NZ_FNBU01000035.1"/>
</dbReference>
<dbReference type="EMBL" id="FNBU01000035">
    <property type="protein sequence ID" value="SDF83891.1"/>
    <property type="molecule type" value="Genomic_DNA"/>
</dbReference>
<dbReference type="EC" id="3.5.1.1" evidence="2"/>
<dbReference type="GO" id="GO:0006528">
    <property type="term" value="P:asparagine metabolic process"/>
    <property type="evidence" value="ECO:0007669"/>
    <property type="project" value="InterPro"/>
</dbReference>
<dbReference type="CDD" id="cd08964">
    <property type="entry name" value="L-asparaginase_II"/>
    <property type="match status" value="1"/>
</dbReference>
<keyword evidence="3" id="KW-0378">Hydrolase</keyword>
<dbReference type="InterPro" id="IPR027475">
    <property type="entry name" value="Asparaginase/glutaminase_AS2"/>
</dbReference>
<dbReference type="InterPro" id="IPR040919">
    <property type="entry name" value="Asparaginase_C"/>
</dbReference>
<feature type="active site" evidence="7">
    <location>
        <position position="13"/>
    </location>
</feature>
<comment type="similarity">
    <text evidence="1">Belongs to the asparaginase 1 family.</text>
</comment>
<gene>
    <name evidence="11" type="ORF">SAMN05660235_02906</name>
</gene>
<feature type="binding site" evidence="6">
    <location>
        <position position="57"/>
    </location>
    <ligand>
        <name>substrate</name>
    </ligand>
</feature>
<feature type="binding site" evidence="6">
    <location>
        <begin position="90"/>
        <end position="91"/>
    </location>
    <ligand>
        <name>substrate</name>
    </ligand>
</feature>
<dbReference type="InterPro" id="IPR036152">
    <property type="entry name" value="Asp/glu_Ase-like_sf"/>
</dbReference>
<evidence type="ECO:0000259" key="10">
    <source>
        <dbReference type="Pfam" id="PF17763"/>
    </source>
</evidence>
<keyword evidence="12" id="KW-1185">Reference proteome</keyword>
<dbReference type="InterPro" id="IPR004550">
    <property type="entry name" value="AsnASE_II"/>
</dbReference>
<evidence type="ECO:0000256" key="3">
    <source>
        <dbReference type="ARBA" id="ARBA00022801"/>
    </source>
</evidence>
<dbReference type="Gene3D" id="3.40.50.1170">
    <property type="entry name" value="L-asparaginase, N-terminal domain"/>
    <property type="match status" value="1"/>
</dbReference>
<dbReference type="Pfam" id="PF17763">
    <property type="entry name" value="Asparaginase_C"/>
    <property type="match status" value="1"/>
</dbReference>
<dbReference type="SUPFAM" id="SSF53774">
    <property type="entry name" value="Glutaminase/Asparaginase"/>
    <property type="match status" value="1"/>
</dbReference>
<evidence type="ECO:0000256" key="4">
    <source>
        <dbReference type="ARBA" id="ARBA00049366"/>
    </source>
</evidence>
<dbReference type="STRING" id="1123285.SAMN05660235_02906"/>
<evidence type="ECO:0000259" key="9">
    <source>
        <dbReference type="Pfam" id="PF00710"/>
    </source>
</evidence>
<dbReference type="Gene3D" id="3.40.50.40">
    <property type="match status" value="1"/>
</dbReference>
<dbReference type="InterPro" id="IPR020827">
    <property type="entry name" value="Asparaginase/glutaminase_AS1"/>
</dbReference>
<name>A0A1G7PCF0_9FIRM</name>
<dbReference type="SFLD" id="SFLDS00057">
    <property type="entry name" value="Glutaminase/Asparaginase"/>
    <property type="match status" value="1"/>
</dbReference>
<dbReference type="PIRSF" id="PIRSF500176">
    <property type="entry name" value="L_ASNase"/>
    <property type="match status" value="1"/>
</dbReference>
<comment type="catalytic activity">
    <reaction evidence="4">
        <text>L-asparagine + H2O = L-aspartate + NH4(+)</text>
        <dbReference type="Rhea" id="RHEA:21016"/>
        <dbReference type="ChEBI" id="CHEBI:15377"/>
        <dbReference type="ChEBI" id="CHEBI:28938"/>
        <dbReference type="ChEBI" id="CHEBI:29991"/>
        <dbReference type="ChEBI" id="CHEBI:58048"/>
        <dbReference type="EC" id="3.5.1.1"/>
    </reaction>
</comment>
<accession>A0A1G7PCF0</accession>
<reference evidence="12" key="1">
    <citation type="submission" date="2016-10" db="EMBL/GenBank/DDBJ databases">
        <authorList>
            <person name="Varghese N."/>
            <person name="Submissions S."/>
        </authorList>
    </citation>
    <scope>NUCLEOTIDE SEQUENCE [LARGE SCALE GENOMIC DNA]</scope>
    <source>
        <strain evidence="12">DSM 23256</strain>
    </source>
</reference>
<dbReference type="InterPro" id="IPR027474">
    <property type="entry name" value="L-asparaginase_N"/>
</dbReference>
<dbReference type="InterPro" id="IPR037152">
    <property type="entry name" value="L-asparaginase_N_sf"/>
</dbReference>
<dbReference type="GO" id="GO:0004067">
    <property type="term" value="F:asparaginase activity"/>
    <property type="evidence" value="ECO:0007669"/>
    <property type="project" value="UniProtKB-UniRule"/>
</dbReference>
<evidence type="ECO:0000256" key="1">
    <source>
        <dbReference type="ARBA" id="ARBA00010518"/>
    </source>
</evidence>
<evidence type="ECO:0000313" key="12">
    <source>
        <dbReference type="Proteomes" id="UP000243333"/>
    </source>
</evidence>
<feature type="domain" description="L-asparaginase N-terminal" evidence="9">
    <location>
        <begin position="4"/>
        <end position="193"/>
    </location>
</feature>
<feature type="active site" description="O-isoaspartyl threonine intermediate" evidence="5">
    <location>
        <position position="13"/>
    </location>
</feature>
<sequence length="326" mass="34654">MTKKVVIVATGGTIAMRYDPVRGGVFPAVTGAELVEAVPPLAQVGPVEVVEFANIPSPHITPQIMWRLAKVIDDLLARDDVAGVVVTHGTDTLEETAYFLDLTVQSDKPVCMTAAMRNAAEISPDGPKNILCAVKTAFCPEAVGQGVLVVANEEIHAAREVTKTHAANPKTFASPFWGPLGYVDEDKVIFRRHSLKRQKIQPAELVDDVYLIKLVAGADDLFFRCLVDKGASGIVVEGFGRGNVPPAVVPGIKAALDKGIPVVLTTRTVGGRVLDVYGYEGGVKPLKAMGVILAGEISGPKARIKLMLALGVTRDRQALAGYFDVP</sequence>
<organism evidence="11 12">
    <name type="scientific">Sporolituus thermophilus DSM 23256</name>
    <dbReference type="NCBI Taxonomy" id="1123285"/>
    <lineage>
        <taxon>Bacteria</taxon>
        <taxon>Bacillati</taxon>
        <taxon>Bacillota</taxon>
        <taxon>Negativicutes</taxon>
        <taxon>Selenomonadales</taxon>
        <taxon>Sporomusaceae</taxon>
        <taxon>Sporolituus</taxon>
    </lineage>
</organism>
<evidence type="ECO:0000256" key="7">
    <source>
        <dbReference type="PROSITE-ProRule" id="PRU10099"/>
    </source>
</evidence>
<dbReference type="Proteomes" id="UP000243333">
    <property type="component" value="Unassembled WGS sequence"/>
</dbReference>
<dbReference type="PANTHER" id="PTHR11707:SF28">
    <property type="entry name" value="60 KDA LYSOPHOSPHOLIPASE"/>
    <property type="match status" value="1"/>
</dbReference>
<dbReference type="PROSITE" id="PS00144">
    <property type="entry name" value="ASN_GLN_ASE_1"/>
    <property type="match status" value="1"/>
</dbReference>
<protein>
    <recommendedName>
        <fullName evidence="2">asparaginase</fullName>
        <ecNumber evidence="2">3.5.1.1</ecNumber>
    </recommendedName>
</protein>
<evidence type="ECO:0000256" key="2">
    <source>
        <dbReference type="ARBA" id="ARBA00012920"/>
    </source>
</evidence>
<dbReference type="Pfam" id="PF00710">
    <property type="entry name" value="Asparaginase"/>
    <property type="match status" value="1"/>
</dbReference>